<proteinExistence type="predicted"/>
<evidence type="ECO:0000313" key="2">
    <source>
        <dbReference type="EMBL" id="PVI07468.1"/>
    </source>
</evidence>
<feature type="compositionally biased region" description="Basic and acidic residues" evidence="1">
    <location>
        <begin position="304"/>
        <end position="319"/>
    </location>
</feature>
<dbReference type="Proteomes" id="UP000244855">
    <property type="component" value="Unassembled WGS sequence"/>
</dbReference>
<dbReference type="AlphaFoldDB" id="A0A2V1EA15"/>
<reference evidence="2 3" key="1">
    <citation type="journal article" date="2018" name="Sci. Rep.">
        <title>Comparative genomics provides insights into the lifestyle and reveals functional heterogeneity of dark septate endophytic fungi.</title>
        <authorList>
            <person name="Knapp D.G."/>
            <person name="Nemeth J.B."/>
            <person name="Barry K."/>
            <person name="Hainaut M."/>
            <person name="Henrissat B."/>
            <person name="Johnson J."/>
            <person name="Kuo A."/>
            <person name="Lim J.H.P."/>
            <person name="Lipzen A."/>
            <person name="Nolan M."/>
            <person name="Ohm R.A."/>
            <person name="Tamas L."/>
            <person name="Grigoriev I.V."/>
            <person name="Spatafora J.W."/>
            <person name="Nagy L.G."/>
            <person name="Kovacs G.M."/>
        </authorList>
    </citation>
    <scope>NUCLEOTIDE SEQUENCE [LARGE SCALE GENOMIC DNA]</scope>
    <source>
        <strain evidence="2 3">DSE2036</strain>
    </source>
</reference>
<gene>
    <name evidence="2" type="ORF">DM02DRAFT_648953</name>
</gene>
<organism evidence="2 3">
    <name type="scientific">Periconia macrospinosa</name>
    <dbReference type="NCBI Taxonomy" id="97972"/>
    <lineage>
        <taxon>Eukaryota</taxon>
        <taxon>Fungi</taxon>
        <taxon>Dikarya</taxon>
        <taxon>Ascomycota</taxon>
        <taxon>Pezizomycotina</taxon>
        <taxon>Dothideomycetes</taxon>
        <taxon>Pleosporomycetidae</taxon>
        <taxon>Pleosporales</taxon>
        <taxon>Massarineae</taxon>
        <taxon>Periconiaceae</taxon>
        <taxon>Periconia</taxon>
    </lineage>
</organism>
<sequence length="351" mass="38887">MSTSQEHKTSLQWTADTMHNLKVRLRPLPPVLGDVATKIQHIVKAIQTRSDIEDQDQPRTIQYSSIIQQLPTIEGTLRDEYKEQLGVHLGSVSVLIGHWENQNGRAFHILLASLKQIQALLMWEAYSNTQVQSINLAVFTQRLPTCPKNDPIQHKYQYKGQSLQIKVGYRDTSLIKVILGLNTNPPSARPLAQDKGQFPEEKPASLEGYPAWECNDPTHTDYIYGIGLEIKIPATTNTCPVQRNFHVNNNGLLIDNDENQVPGCLKNLGGLADEENESWPGDEPSTGEDGESPAPEAGPSLSDAARKRDPESALDEDKPRPKRARKAVVDDGGGDSDQGDDEYILSSPGWS</sequence>
<keyword evidence="3" id="KW-1185">Reference proteome</keyword>
<feature type="compositionally biased region" description="Acidic residues" evidence="1">
    <location>
        <begin position="332"/>
        <end position="343"/>
    </location>
</feature>
<accession>A0A2V1EA15</accession>
<dbReference type="EMBL" id="KZ805304">
    <property type="protein sequence ID" value="PVI07468.1"/>
    <property type="molecule type" value="Genomic_DNA"/>
</dbReference>
<name>A0A2V1EA15_9PLEO</name>
<protein>
    <submittedName>
        <fullName evidence="2">Uncharacterized protein</fullName>
    </submittedName>
</protein>
<feature type="region of interest" description="Disordered" evidence="1">
    <location>
        <begin position="188"/>
        <end position="211"/>
    </location>
</feature>
<evidence type="ECO:0000313" key="3">
    <source>
        <dbReference type="Proteomes" id="UP000244855"/>
    </source>
</evidence>
<feature type="region of interest" description="Disordered" evidence="1">
    <location>
        <begin position="265"/>
        <end position="351"/>
    </location>
</feature>
<evidence type="ECO:0000256" key="1">
    <source>
        <dbReference type="SAM" id="MobiDB-lite"/>
    </source>
</evidence>